<keyword evidence="1" id="KW-0472">Membrane</keyword>
<dbReference type="EMBL" id="MRVG01000004">
    <property type="protein sequence ID" value="PMB69754.1"/>
    <property type="molecule type" value="Genomic_DNA"/>
</dbReference>
<organism evidence="2 3">
    <name type="scientific">Beauveria bassiana</name>
    <name type="common">White muscardine disease fungus</name>
    <name type="synonym">Tritirachium shiotae</name>
    <dbReference type="NCBI Taxonomy" id="176275"/>
    <lineage>
        <taxon>Eukaryota</taxon>
        <taxon>Fungi</taxon>
        <taxon>Dikarya</taxon>
        <taxon>Ascomycota</taxon>
        <taxon>Pezizomycotina</taxon>
        <taxon>Sordariomycetes</taxon>
        <taxon>Hypocreomycetidae</taxon>
        <taxon>Hypocreales</taxon>
        <taxon>Cordycipitaceae</taxon>
        <taxon>Beauveria</taxon>
    </lineage>
</organism>
<dbReference type="SUPFAM" id="SSF51735">
    <property type="entry name" value="NAD(P)-binding Rossmann-fold domains"/>
    <property type="match status" value="1"/>
</dbReference>
<protein>
    <submittedName>
        <fullName evidence="2">Diacetyl reductase ((S)-acetoin forming)</fullName>
    </submittedName>
</protein>
<sequence length="375" mass="39303">MSKPTFYAIVVGVGSGTGASVARLFAKGYPIALLARKESSYAPVVEAITKAGGTAIGIATDVSDAAAVDAAFARIAKEWPEGKLAAAVYNAEAGFSYKPFLELTSEDIDRSLSTGAKGLFYFAQKTIPQLLDVVDAGPAHPPTLIVTGATAALRGSVRFAAFAAGKFAQRAITQSLAREFGPRGVHVAYAIIDGGIDTPWGKDRVVNGGVADGKISPDARRYVFHFAREKLDLVLGKLYVAHRSPLHEPALLAVQVAAVRAVILDGRDRAVALLGRVTRAGGGRRRGLERRATVSSIDEAASCCRDGLQIRRSCCRLASDGKGTIAGILLAIRIVIALFIPVFVVITIPVPVLPTSHGLRGFFTKGMGPVSAVLG</sequence>
<comment type="caution">
    <text evidence="2">The sequence shown here is derived from an EMBL/GenBank/DDBJ whole genome shotgun (WGS) entry which is preliminary data.</text>
</comment>
<feature type="transmembrane region" description="Helical" evidence="1">
    <location>
        <begin position="326"/>
        <end position="350"/>
    </location>
</feature>
<gene>
    <name evidence="2" type="primary">budC</name>
    <name evidence="2" type="ORF">BM221_004401</name>
</gene>
<keyword evidence="1" id="KW-1133">Transmembrane helix</keyword>
<dbReference type="PANTHER" id="PTHR43431">
    <property type="entry name" value="OXIDOREDUCTASE, SHORT CHAIN DEHYDROGENASE/REDUCTASE FAMILY (AFU_ORTHOLOGUE AFUA_5G14000)"/>
    <property type="match status" value="1"/>
</dbReference>
<dbReference type="PANTHER" id="PTHR43431:SF7">
    <property type="entry name" value="OXIDOREDUCTASE, SHORT CHAIN DEHYDROGENASE_REDUCTASE FAMILY (AFU_ORTHOLOGUE AFUA_5G14000)"/>
    <property type="match status" value="1"/>
</dbReference>
<accession>A0A2N6NR67</accession>
<dbReference type="AlphaFoldDB" id="A0A2N6NR67"/>
<keyword evidence="1" id="KW-0812">Transmembrane</keyword>
<name>A0A2N6NR67_BEABA</name>
<dbReference type="InterPro" id="IPR002347">
    <property type="entry name" value="SDR_fam"/>
</dbReference>
<proteinExistence type="predicted"/>
<dbReference type="Proteomes" id="UP000235728">
    <property type="component" value="Unassembled WGS sequence"/>
</dbReference>
<reference evidence="2 3" key="1">
    <citation type="journal article" date="2016" name="Appl. Microbiol. Biotechnol.">
        <title>Characterization of T-DNA insertion mutants with decreased virulence in the entomopathogenic fungus Beauveria bassiana JEF-007.</title>
        <authorList>
            <person name="Kim S."/>
            <person name="Lee S.J."/>
            <person name="Nai Y.S."/>
            <person name="Yu J.S."/>
            <person name="Lee M.R."/>
            <person name="Yang Y.T."/>
            <person name="Kim J.S."/>
        </authorList>
    </citation>
    <scope>NUCLEOTIDE SEQUENCE [LARGE SCALE GENOMIC DNA]</scope>
    <source>
        <strain evidence="2 3">JEF-007</strain>
    </source>
</reference>
<dbReference type="Pfam" id="PF00106">
    <property type="entry name" value="adh_short"/>
    <property type="match status" value="1"/>
</dbReference>
<feature type="transmembrane region" description="Helical" evidence="1">
    <location>
        <begin position="6"/>
        <end position="26"/>
    </location>
</feature>
<evidence type="ECO:0000313" key="2">
    <source>
        <dbReference type="EMBL" id="PMB69754.1"/>
    </source>
</evidence>
<evidence type="ECO:0000256" key="1">
    <source>
        <dbReference type="SAM" id="Phobius"/>
    </source>
</evidence>
<dbReference type="InterPro" id="IPR036291">
    <property type="entry name" value="NAD(P)-bd_dom_sf"/>
</dbReference>
<dbReference type="Gene3D" id="3.40.50.720">
    <property type="entry name" value="NAD(P)-binding Rossmann-like Domain"/>
    <property type="match status" value="1"/>
</dbReference>
<evidence type="ECO:0000313" key="3">
    <source>
        <dbReference type="Proteomes" id="UP000235728"/>
    </source>
</evidence>
<dbReference type="PRINTS" id="PR00081">
    <property type="entry name" value="GDHRDH"/>
</dbReference>